<name>A0A397VIN4_9GLOM</name>
<dbReference type="EMBL" id="QKWP01000314">
    <property type="protein sequence ID" value="RIB22335.1"/>
    <property type="molecule type" value="Genomic_DNA"/>
</dbReference>
<keyword evidence="3" id="KW-1185">Reference proteome</keyword>
<protein>
    <submittedName>
        <fullName evidence="2">Uncharacterized protein</fullName>
    </submittedName>
</protein>
<reference evidence="2 3" key="1">
    <citation type="submission" date="2018-06" db="EMBL/GenBank/DDBJ databases">
        <title>Comparative genomics reveals the genomic features of Rhizophagus irregularis, R. cerebriforme, R. diaphanum and Gigaspora rosea, and their symbiotic lifestyle signature.</title>
        <authorList>
            <person name="Morin E."/>
            <person name="San Clemente H."/>
            <person name="Chen E.C.H."/>
            <person name="De La Providencia I."/>
            <person name="Hainaut M."/>
            <person name="Kuo A."/>
            <person name="Kohler A."/>
            <person name="Murat C."/>
            <person name="Tang N."/>
            <person name="Roy S."/>
            <person name="Loubradou J."/>
            <person name="Henrissat B."/>
            <person name="Grigoriev I.V."/>
            <person name="Corradi N."/>
            <person name="Roux C."/>
            <person name="Martin F.M."/>
        </authorList>
    </citation>
    <scope>NUCLEOTIDE SEQUENCE [LARGE SCALE GENOMIC DNA]</scope>
    <source>
        <strain evidence="2 3">DAOM 194757</strain>
    </source>
</reference>
<organism evidence="2 3">
    <name type="scientific">Gigaspora rosea</name>
    <dbReference type="NCBI Taxonomy" id="44941"/>
    <lineage>
        <taxon>Eukaryota</taxon>
        <taxon>Fungi</taxon>
        <taxon>Fungi incertae sedis</taxon>
        <taxon>Mucoromycota</taxon>
        <taxon>Glomeromycotina</taxon>
        <taxon>Glomeromycetes</taxon>
        <taxon>Diversisporales</taxon>
        <taxon>Gigasporaceae</taxon>
        <taxon>Gigaspora</taxon>
    </lineage>
</organism>
<evidence type="ECO:0000313" key="2">
    <source>
        <dbReference type="EMBL" id="RIB22335.1"/>
    </source>
</evidence>
<gene>
    <name evidence="2" type="ORF">C2G38_1005953</name>
</gene>
<accession>A0A397VIN4</accession>
<keyword evidence="1" id="KW-0472">Membrane</keyword>
<feature type="transmembrane region" description="Helical" evidence="1">
    <location>
        <begin position="87"/>
        <end position="112"/>
    </location>
</feature>
<sequence length="130" mass="15888">MKHRNLTAILISLAVTDYEYLTILKDVPMFTKEYEQINIFNVFNMFNMFKHIFGIAIMWGAFFDIFFRNIPQIIIQVYYYRYVRYAWIYEIVPLLLLVTSCLKIFTTIFNYVCKKRMLNFIRYVLYNIHA</sequence>
<evidence type="ECO:0000313" key="3">
    <source>
        <dbReference type="Proteomes" id="UP000266673"/>
    </source>
</evidence>
<comment type="caution">
    <text evidence="2">The sequence shown here is derived from an EMBL/GenBank/DDBJ whole genome shotgun (WGS) entry which is preliminary data.</text>
</comment>
<keyword evidence="1" id="KW-1133">Transmembrane helix</keyword>
<proteinExistence type="predicted"/>
<keyword evidence="1" id="KW-0812">Transmembrane</keyword>
<dbReference type="Proteomes" id="UP000266673">
    <property type="component" value="Unassembled WGS sequence"/>
</dbReference>
<dbReference type="AlphaFoldDB" id="A0A397VIN4"/>
<feature type="transmembrane region" description="Helical" evidence="1">
    <location>
        <begin position="48"/>
        <end position="67"/>
    </location>
</feature>
<evidence type="ECO:0000256" key="1">
    <source>
        <dbReference type="SAM" id="Phobius"/>
    </source>
</evidence>